<proteinExistence type="predicted"/>
<dbReference type="InParanoid" id="A0A2T2ZTA0"/>
<dbReference type="AlphaFoldDB" id="A0A2T2ZTA0"/>
<keyword evidence="5" id="KW-1185">Reference proteome</keyword>
<dbReference type="InterPro" id="IPR036291">
    <property type="entry name" value="NAD(P)-bd_dom_sf"/>
</dbReference>
<dbReference type="InterPro" id="IPR001509">
    <property type="entry name" value="Epimerase_deHydtase"/>
</dbReference>
<evidence type="ECO:0000256" key="2">
    <source>
        <dbReference type="ARBA" id="ARBA00023277"/>
    </source>
</evidence>
<dbReference type="PANTHER" id="PTHR43103">
    <property type="entry name" value="NUCLEOSIDE-DIPHOSPHATE-SUGAR EPIMERASE"/>
    <property type="match status" value="1"/>
</dbReference>
<sequence>MTVNGTASHKAARILITGAAGFIGQALAAALLQDPAVSHLVLTDVVVPPTPKTNTTTTATASSSSSCEIRTLAADLTSPSVCEDLFGTSQNLDLTHVYLLHGIMSGAAEANLELGLRVNLDSMRYILDALRNRSKRPQDNSSASSSQSLPSEPVRVVFPSSLAVFGPSEGVIVDENTQPLPQSSYGAQKSMVELLLNDLSRRGLVDARIVRLPTIIVRPGKPTGAASSFCSGIIREPLSGQEASLPVRKDLRLWVCSARTVIRNLVFAGTKLNSEDFAKSSSSSSFSSSSEDTKTAAAAAAAAGIRSRIINLPGVTTTVQEMLDALGQVGGPQALGLVKEEYDENVSRIVGSWPAEFDVSLAKRLGFCEDGPLAQTVREYVDDYLS</sequence>
<name>A0A2T2ZTA0_9PEZI</name>
<evidence type="ECO:0000256" key="1">
    <source>
        <dbReference type="ARBA" id="ARBA00022857"/>
    </source>
</evidence>
<dbReference type="Proteomes" id="UP000241462">
    <property type="component" value="Unassembled WGS sequence"/>
</dbReference>
<accession>A0A2T2ZTA0</accession>
<gene>
    <name evidence="4" type="ORF">BD289DRAFT_509830</name>
</gene>
<dbReference type="Gene3D" id="3.40.50.720">
    <property type="entry name" value="NAD(P)-binding Rossmann-like Domain"/>
    <property type="match status" value="2"/>
</dbReference>
<dbReference type="EMBL" id="KZ678736">
    <property type="protein sequence ID" value="PSR75964.1"/>
    <property type="molecule type" value="Genomic_DNA"/>
</dbReference>
<evidence type="ECO:0000313" key="5">
    <source>
        <dbReference type="Proteomes" id="UP000241462"/>
    </source>
</evidence>
<keyword evidence="2" id="KW-0119">Carbohydrate metabolism</keyword>
<keyword evidence="1" id="KW-0521">NADP</keyword>
<dbReference type="PANTHER" id="PTHR43103:SF3">
    <property type="entry name" value="ADP-L-GLYCERO-D-MANNO-HEPTOSE-6-EPIMERASE"/>
    <property type="match status" value="1"/>
</dbReference>
<feature type="domain" description="NAD-dependent epimerase/dehydratase" evidence="3">
    <location>
        <begin position="14"/>
        <end position="245"/>
    </location>
</feature>
<dbReference type="SUPFAM" id="SSF51735">
    <property type="entry name" value="NAD(P)-binding Rossmann-fold domains"/>
    <property type="match status" value="1"/>
</dbReference>
<dbReference type="OrthoDB" id="16464at2759"/>
<reference evidence="4 5" key="1">
    <citation type="journal article" date="2018" name="Mycol. Prog.">
        <title>Coniella lustricola, a new species from submerged detritus.</title>
        <authorList>
            <person name="Raudabaugh D.B."/>
            <person name="Iturriaga T."/>
            <person name="Carver A."/>
            <person name="Mondo S."/>
            <person name="Pangilinan J."/>
            <person name="Lipzen A."/>
            <person name="He G."/>
            <person name="Amirebrahimi M."/>
            <person name="Grigoriev I.V."/>
            <person name="Miller A.N."/>
        </authorList>
    </citation>
    <scope>NUCLEOTIDE SEQUENCE [LARGE SCALE GENOMIC DNA]</scope>
    <source>
        <strain evidence="4 5">B22-T-1</strain>
    </source>
</reference>
<protein>
    <recommendedName>
        <fullName evidence="3">NAD-dependent epimerase/dehydratase domain-containing protein</fullName>
    </recommendedName>
</protein>
<evidence type="ECO:0000313" key="4">
    <source>
        <dbReference type="EMBL" id="PSR75964.1"/>
    </source>
</evidence>
<evidence type="ECO:0000259" key="3">
    <source>
        <dbReference type="Pfam" id="PF01370"/>
    </source>
</evidence>
<dbReference type="Pfam" id="PF01370">
    <property type="entry name" value="Epimerase"/>
    <property type="match status" value="1"/>
</dbReference>
<organism evidence="4 5">
    <name type="scientific">Coniella lustricola</name>
    <dbReference type="NCBI Taxonomy" id="2025994"/>
    <lineage>
        <taxon>Eukaryota</taxon>
        <taxon>Fungi</taxon>
        <taxon>Dikarya</taxon>
        <taxon>Ascomycota</taxon>
        <taxon>Pezizomycotina</taxon>
        <taxon>Sordariomycetes</taxon>
        <taxon>Sordariomycetidae</taxon>
        <taxon>Diaporthales</taxon>
        <taxon>Schizoparmaceae</taxon>
        <taxon>Coniella</taxon>
    </lineage>
</organism>
<dbReference type="STRING" id="2025994.A0A2T2ZTA0"/>